<reference evidence="1 2" key="1">
    <citation type="submission" date="2020-03" db="EMBL/GenBank/DDBJ databases">
        <title>Genomic Encyclopedia of Type Strains, Phase IV (KMG-IV): sequencing the most valuable type-strain genomes for metagenomic binning, comparative biology and taxonomic classification.</title>
        <authorList>
            <person name="Goeker M."/>
        </authorList>
    </citation>
    <scope>NUCLEOTIDE SEQUENCE [LARGE SCALE GENOMIC DNA]</scope>
    <source>
        <strain evidence="1 2">DSM 29762</strain>
    </source>
</reference>
<dbReference type="Proteomes" id="UP000590442">
    <property type="component" value="Unassembled WGS sequence"/>
</dbReference>
<comment type="caution">
    <text evidence="1">The sequence shown here is derived from an EMBL/GenBank/DDBJ whole genome shotgun (WGS) entry which is preliminary data.</text>
</comment>
<accession>A0A846QYK2</accession>
<organism evidence="1 2">
    <name type="scientific">Saonia flava</name>
    <dbReference type="NCBI Taxonomy" id="523696"/>
    <lineage>
        <taxon>Bacteria</taxon>
        <taxon>Pseudomonadati</taxon>
        <taxon>Bacteroidota</taxon>
        <taxon>Flavobacteriia</taxon>
        <taxon>Flavobacteriales</taxon>
        <taxon>Flavobacteriaceae</taxon>
        <taxon>Saonia</taxon>
    </lineage>
</organism>
<dbReference type="AlphaFoldDB" id="A0A846QYK2"/>
<dbReference type="PROSITE" id="PS51257">
    <property type="entry name" value="PROKAR_LIPOPROTEIN"/>
    <property type="match status" value="1"/>
</dbReference>
<gene>
    <name evidence="1" type="ORF">GGR42_002778</name>
</gene>
<evidence type="ECO:0000313" key="2">
    <source>
        <dbReference type="Proteomes" id="UP000590442"/>
    </source>
</evidence>
<sequence length="266" mass="31174">MKNLTVLVLSLFILSCNQKKETKDSEQSKEEETNVSIYPDKLIKVFKSHGGLQKWKEKRTLSFDIDKPENPETHIVDLFSRKDKIETRNYTMGFDGGQVWLLDGKESYKGDPVFYHNLMFYFYAMPFVLADKGIVYGETENLSFEGREYPGISISYSQGIGTSYKDEYFIHYNPDTYQMEWLGYTVTYRTGEKSDNIKWIRYNDWLRVDGVELPKSITWYKYEGKNIKEAVNTVSFENVSLSVDKMPVHFYEKPEMAKVIEGKVQM</sequence>
<protein>
    <recommendedName>
        <fullName evidence="3">Threonine synthase</fullName>
    </recommendedName>
</protein>
<evidence type="ECO:0000313" key="1">
    <source>
        <dbReference type="EMBL" id="NJB72287.1"/>
    </source>
</evidence>
<proteinExistence type="predicted"/>
<dbReference type="InterPro" id="IPR045444">
    <property type="entry name" value="DUF6503"/>
</dbReference>
<keyword evidence="2" id="KW-1185">Reference proteome</keyword>
<dbReference type="Pfam" id="PF20113">
    <property type="entry name" value="DUF6503"/>
    <property type="match status" value="1"/>
</dbReference>
<name>A0A846QYK2_9FLAO</name>
<dbReference type="EMBL" id="JAATJJ010000002">
    <property type="protein sequence ID" value="NJB72287.1"/>
    <property type="molecule type" value="Genomic_DNA"/>
</dbReference>
<dbReference type="RefSeq" id="WP_167965163.1">
    <property type="nucleotide sequence ID" value="NZ_JAATJJ010000002.1"/>
</dbReference>
<evidence type="ECO:0008006" key="3">
    <source>
        <dbReference type="Google" id="ProtNLM"/>
    </source>
</evidence>